<protein>
    <submittedName>
        <fullName evidence="1">Uncharacterized protein</fullName>
    </submittedName>
</protein>
<dbReference type="EMBL" id="LT670849">
    <property type="protein sequence ID" value="SHN87504.1"/>
    <property type="molecule type" value="Genomic_DNA"/>
</dbReference>
<evidence type="ECO:0000313" key="1">
    <source>
        <dbReference type="EMBL" id="SHN87504.1"/>
    </source>
</evidence>
<dbReference type="AlphaFoldDB" id="A0A1M7UX23"/>
<reference evidence="2" key="1">
    <citation type="submission" date="2016-11" db="EMBL/GenBank/DDBJ databases">
        <authorList>
            <person name="Varghese N."/>
            <person name="Submissions S."/>
        </authorList>
    </citation>
    <scope>NUCLEOTIDE SEQUENCE [LARGE SCALE GENOMIC DNA]</scope>
    <source>
        <strain evidence="2">GAS401</strain>
    </source>
</reference>
<dbReference type="RefSeq" id="WP_072825333.1">
    <property type="nucleotide sequence ID" value="NZ_LT670849.1"/>
</dbReference>
<proteinExistence type="predicted"/>
<name>A0A1M7UX23_9BRAD</name>
<evidence type="ECO:0000313" key="2">
    <source>
        <dbReference type="Proteomes" id="UP000184096"/>
    </source>
</evidence>
<accession>A0A1M7UX23</accession>
<dbReference type="Proteomes" id="UP000184096">
    <property type="component" value="Chromosome I"/>
</dbReference>
<gene>
    <name evidence="1" type="ORF">SAMN05444170_7216</name>
</gene>
<keyword evidence="2" id="KW-1185">Reference proteome</keyword>
<dbReference type="OrthoDB" id="8265678at2"/>
<sequence>MKSLTADHIEPLDHKSNRSIRDAIGERFQQILRPDPTNHSSRLQHLIDELRRRDEVDGR</sequence>
<organism evidence="1 2">
    <name type="scientific">Bradyrhizobium erythrophlei</name>
    <dbReference type="NCBI Taxonomy" id="1437360"/>
    <lineage>
        <taxon>Bacteria</taxon>
        <taxon>Pseudomonadati</taxon>
        <taxon>Pseudomonadota</taxon>
        <taxon>Alphaproteobacteria</taxon>
        <taxon>Hyphomicrobiales</taxon>
        <taxon>Nitrobacteraceae</taxon>
        <taxon>Bradyrhizobium</taxon>
    </lineage>
</organism>